<dbReference type="InterPro" id="IPR046960">
    <property type="entry name" value="PPR_At4g14850-like_plant"/>
</dbReference>
<keyword evidence="4" id="KW-1185">Reference proteome</keyword>
<evidence type="ECO:0008006" key="5">
    <source>
        <dbReference type="Google" id="ProtNLM"/>
    </source>
</evidence>
<evidence type="ECO:0000256" key="2">
    <source>
        <dbReference type="PROSITE-ProRule" id="PRU00708"/>
    </source>
</evidence>
<dbReference type="PANTHER" id="PTHR47926:SF417">
    <property type="entry name" value="PENTACOTRIPEPTIDE-REPEAT REGION OF PRORP DOMAIN-CONTAINING PROTEIN"/>
    <property type="match status" value="1"/>
</dbReference>
<dbReference type="InterPro" id="IPR046848">
    <property type="entry name" value="E_motif"/>
</dbReference>
<feature type="repeat" description="PPR" evidence="2">
    <location>
        <begin position="402"/>
        <end position="436"/>
    </location>
</feature>
<dbReference type="Pfam" id="PF20431">
    <property type="entry name" value="E_motif"/>
    <property type="match status" value="1"/>
</dbReference>
<organism evidence="3 4">
    <name type="scientific">Vanilla planifolia</name>
    <name type="common">Vanilla</name>
    <dbReference type="NCBI Taxonomy" id="51239"/>
    <lineage>
        <taxon>Eukaryota</taxon>
        <taxon>Viridiplantae</taxon>
        <taxon>Streptophyta</taxon>
        <taxon>Embryophyta</taxon>
        <taxon>Tracheophyta</taxon>
        <taxon>Spermatophyta</taxon>
        <taxon>Magnoliopsida</taxon>
        <taxon>Liliopsida</taxon>
        <taxon>Asparagales</taxon>
        <taxon>Orchidaceae</taxon>
        <taxon>Vanilloideae</taxon>
        <taxon>Vanilleae</taxon>
        <taxon>Vanilla</taxon>
    </lineage>
</organism>
<comment type="caution">
    <text evidence="3">The sequence shown here is derived from an EMBL/GenBank/DDBJ whole genome shotgun (WGS) entry which is preliminary data.</text>
</comment>
<evidence type="ECO:0000313" key="3">
    <source>
        <dbReference type="EMBL" id="KAG0499473.1"/>
    </source>
</evidence>
<dbReference type="NCBIfam" id="TIGR00756">
    <property type="entry name" value="PPR"/>
    <property type="match status" value="3"/>
</dbReference>
<accession>A0A835S8X2</accession>
<dbReference type="Proteomes" id="UP000636800">
    <property type="component" value="Chromosome 1"/>
</dbReference>
<dbReference type="Pfam" id="PF13041">
    <property type="entry name" value="PPR_2"/>
    <property type="match status" value="2"/>
</dbReference>
<protein>
    <recommendedName>
        <fullName evidence="5">Pentatricopeptide repeat-containing protein</fullName>
    </recommendedName>
</protein>
<dbReference type="PANTHER" id="PTHR47926">
    <property type="entry name" value="PENTATRICOPEPTIDE REPEAT-CONTAINING PROTEIN"/>
    <property type="match status" value="1"/>
</dbReference>
<dbReference type="PROSITE" id="PS51375">
    <property type="entry name" value="PPR"/>
    <property type="match status" value="3"/>
</dbReference>
<evidence type="ECO:0000256" key="1">
    <source>
        <dbReference type="ARBA" id="ARBA00022737"/>
    </source>
</evidence>
<dbReference type="Gene3D" id="1.25.40.10">
    <property type="entry name" value="Tetratricopeptide repeat domain"/>
    <property type="match status" value="4"/>
</dbReference>
<dbReference type="InterPro" id="IPR011990">
    <property type="entry name" value="TPR-like_helical_dom_sf"/>
</dbReference>
<dbReference type="GO" id="GO:0003723">
    <property type="term" value="F:RNA binding"/>
    <property type="evidence" value="ECO:0007669"/>
    <property type="project" value="InterPro"/>
</dbReference>
<dbReference type="InterPro" id="IPR002885">
    <property type="entry name" value="PPR_rpt"/>
</dbReference>
<feature type="repeat" description="PPR" evidence="2">
    <location>
        <begin position="199"/>
        <end position="233"/>
    </location>
</feature>
<gene>
    <name evidence="3" type="ORF">HPP92_004164</name>
</gene>
<feature type="repeat" description="PPR" evidence="2">
    <location>
        <begin position="98"/>
        <end position="132"/>
    </location>
</feature>
<evidence type="ECO:0000313" key="4">
    <source>
        <dbReference type="Proteomes" id="UP000636800"/>
    </source>
</evidence>
<dbReference type="Pfam" id="PF01535">
    <property type="entry name" value="PPR"/>
    <property type="match status" value="2"/>
</dbReference>
<keyword evidence="1" id="KW-0677">Repeat</keyword>
<dbReference type="EMBL" id="JADCNL010000001">
    <property type="protein sequence ID" value="KAG0499473.1"/>
    <property type="molecule type" value="Genomic_DNA"/>
</dbReference>
<dbReference type="FunFam" id="1.25.40.10:FF:000090">
    <property type="entry name" value="Pentatricopeptide repeat-containing protein, chloroplastic"/>
    <property type="match status" value="1"/>
</dbReference>
<reference evidence="3 4" key="1">
    <citation type="journal article" date="2020" name="Nat. Food">
        <title>A phased Vanilla planifolia genome enables genetic improvement of flavour and production.</title>
        <authorList>
            <person name="Hasing T."/>
            <person name="Tang H."/>
            <person name="Brym M."/>
            <person name="Khazi F."/>
            <person name="Huang T."/>
            <person name="Chambers A.H."/>
        </authorList>
    </citation>
    <scope>NUCLEOTIDE SEQUENCE [LARGE SCALE GENOMIC DNA]</scope>
    <source>
        <tissue evidence="3">Leaf</tissue>
    </source>
</reference>
<sequence length="591" mass="65693">MNLVGRRWDGLCIVERLSNALEALRFSRSSLSHWTHSSTLQPCIELDARTEGEFLRGRSLARSLPHNRILDTGLVVYHAKVGNLRSARFIFDGMPEKNVVSWTALISGYSHNGLFKEALETFGLMHREGGKANQLTYGSSLSACSRIGCFRAGLQIQGCVAKSRYTKDLYVNSALVDLHLKYGLVEDARTLFWGVDYRDTVLWNSMIGGLASRSLTDDTFKFFFLMLKQGKLPDHFTFPSILRACSVTRDVLNIDEIHSMIIKSGLSSHHIVSASLIDAYVKCSSIPSARLLYDSLLEQDIFPCTTLIAGYSTDRSYSNEAVKLYCKLNRVGAKVDNVIICSMLNVSANESSLDLGRQIHACAIKNQLNHDVALQNSLVHMYAKSGELQLAQLAFDEMQTTNVISWTSLIAGYGKHGQVDDVVTLFENMENTGVKPNDVTFLSLISSCSHSGLISKGLEFYDLMINKYAIQPRIKHFSCIVDLLGRGGLLDEAYNFVSAMSVKPNASIWGAMLGACRTHGNRFLGEVAADYLLNLYPQQSVNYVVLSNMYAAAGLWDNAWRTRKLMEQKSRGKDAGFSYICVDNSYATLTL</sequence>
<name>A0A835S8X2_VANPL</name>
<dbReference type="AlphaFoldDB" id="A0A835S8X2"/>
<dbReference type="GO" id="GO:0009451">
    <property type="term" value="P:RNA modification"/>
    <property type="evidence" value="ECO:0007669"/>
    <property type="project" value="InterPro"/>
</dbReference>
<proteinExistence type="predicted"/>